<dbReference type="Proteomes" id="UP001146120">
    <property type="component" value="Unassembled WGS sequence"/>
</dbReference>
<dbReference type="EMBL" id="DAKRPA010000012">
    <property type="protein sequence ID" value="DBA04057.1"/>
    <property type="molecule type" value="Genomic_DNA"/>
</dbReference>
<gene>
    <name evidence="2" type="ORF">N0F65_009404</name>
</gene>
<dbReference type="AlphaFoldDB" id="A0AAV2ZBC9"/>
<protein>
    <recommendedName>
        <fullName evidence="4">Abnormal spindle-like microcephaly-associated protein</fullName>
    </recommendedName>
</protein>
<name>A0AAV2ZBC9_9STRA</name>
<feature type="compositionally biased region" description="Basic and acidic residues" evidence="1">
    <location>
        <begin position="347"/>
        <end position="359"/>
    </location>
</feature>
<dbReference type="PROSITE" id="PS50096">
    <property type="entry name" value="IQ"/>
    <property type="match status" value="1"/>
</dbReference>
<reference evidence="2" key="2">
    <citation type="journal article" date="2023" name="Microbiol Resour">
        <title>Decontamination and Annotation of the Draft Genome Sequence of the Oomycete Lagenidium giganteum ARSEF 373.</title>
        <authorList>
            <person name="Morgan W.R."/>
            <person name="Tartar A."/>
        </authorList>
    </citation>
    <scope>NUCLEOTIDE SEQUENCE</scope>
    <source>
        <strain evidence="2">ARSEF 373</strain>
    </source>
</reference>
<feature type="compositionally biased region" description="Low complexity" evidence="1">
    <location>
        <begin position="360"/>
        <end position="377"/>
    </location>
</feature>
<accession>A0AAV2ZBC9</accession>
<feature type="region of interest" description="Disordered" evidence="1">
    <location>
        <begin position="311"/>
        <end position="330"/>
    </location>
</feature>
<evidence type="ECO:0000313" key="3">
    <source>
        <dbReference type="Proteomes" id="UP001146120"/>
    </source>
</evidence>
<proteinExistence type="predicted"/>
<evidence type="ECO:0000313" key="2">
    <source>
        <dbReference type="EMBL" id="DBA04057.1"/>
    </source>
</evidence>
<evidence type="ECO:0008006" key="4">
    <source>
        <dbReference type="Google" id="ProtNLM"/>
    </source>
</evidence>
<feature type="region of interest" description="Disordered" evidence="1">
    <location>
        <begin position="347"/>
        <end position="394"/>
    </location>
</feature>
<organism evidence="2 3">
    <name type="scientific">Lagenidium giganteum</name>
    <dbReference type="NCBI Taxonomy" id="4803"/>
    <lineage>
        <taxon>Eukaryota</taxon>
        <taxon>Sar</taxon>
        <taxon>Stramenopiles</taxon>
        <taxon>Oomycota</taxon>
        <taxon>Peronosporomycetes</taxon>
        <taxon>Pythiales</taxon>
        <taxon>Pythiaceae</taxon>
    </lineage>
</organism>
<reference evidence="2" key="1">
    <citation type="submission" date="2022-11" db="EMBL/GenBank/DDBJ databases">
        <authorList>
            <person name="Morgan W.R."/>
            <person name="Tartar A."/>
        </authorList>
    </citation>
    <scope>NUCLEOTIDE SEQUENCE</scope>
    <source>
        <strain evidence="2">ARSEF 373</strain>
    </source>
</reference>
<keyword evidence="3" id="KW-1185">Reference proteome</keyword>
<feature type="non-terminal residue" evidence="2">
    <location>
        <position position="1"/>
    </location>
</feature>
<comment type="caution">
    <text evidence="2">The sequence shown here is derived from an EMBL/GenBank/DDBJ whole genome shotgun (WGS) entry which is preliminary data.</text>
</comment>
<sequence length="394" mass="47302">NRFFSDNSLTRQQRLVECTKRRQARAREKAQVQEQRVGLLQQQYEHAMRMRSLREGRDVARMERKLQHVAASYIQYVWRKHQHVQAVAARRQRAAGVIARFVRKHTRHRQLRRHQASFRIQRRWRAHAAQQRIRKSLTILRSFLGLWYRRRTFARSVRALKIQRSFRSHRTARQVKAAETIQRGWRLLRTRKKLSHCYHIRRHQHRLKWMHHCARMLQRRMGIYTLYRRLIREPEFARFEVIMAQPLTTSTTGPGDISRLKDELKECTADSKRIRQAETDMSAQVSKLEEAVEEAKRKLKDEQERFARVHSVEAHRRQKEDASKRERMAELEAKTRKDIRMELEKEFEQSRREMLRERTSMAASSSSSSLPSGSRFDSASHKSQIVDTRVELTI</sequence>
<evidence type="ECO:0000256" key="1">
    <source>
        <dbReference type="SAM" id="MobiDB-lite"/>
    </source>
</evidence>